<dbReference type="PATRIC" id="fig|1121326.3.peg.4436"/>
<protein>
    <submittedName>
        <fullName evidence="1">Uncharacterized protein</fullName>
    </submittedName>
</protein>
<dbReference type="RefSeq" id="WP_242873095.1">
    <property type="nucleotide sequence ID" value="NZ_LWAE01000005.1"/>
</dbReference>
<evidence type="ECO:0000313" key="1">
    <source>
        <dbReference type="EMBL" id="KZL90600.1"/>
    </source>
</evidence>
<reference evidence="1 2" key="1">
    <citation type="submission" date="2016-04" db="EMBL/GenBank/DDBJ databases">
        <title>Genome sequence of Clostridium magnum DSM 2767.</title>
        <authorList>
            <person name="Poehlein A."/>
            <person name="Uhlig R."/>
            <person name="Fischer R."/>
            <person name="Bahl H."/>
            <person name="Daniel R."/>
        </authorList>
    </citation>
    <scope>NUCLEOTIDE SEQUENCE [LARGE SCALE GENOMIC DNA]</scope>
    <source>
        <strain evidence="1 2">DSM 2767</strain>
    </source>
</reference>
<organism evidence="1 2">
    <name type="scientific">Clostridium magnum DSM 2767</name>
    <dbReference type="NCBI Taxonomy" id="1121326"/>
    <lineage>
        <taxon>Bacteria</taxon>
        <taxon>Bacillati</taxon>
        <taxon>Bacillota</taxon>
        <taxon>Clostridia</taxon>
        <taxon>Eubacteriales</taxon>
        <taxon>Clostridiaceae</taxon>
        <taxon>Clostridium</taxon>
    </lineage>
</organism>
<dbReference type="STRING" id="1121326.CLMAG_43720"/>
<gene>
    <name evidence="1" type="ORF">CLMAG_43720</name>
</gene>
<accession>A0A162RZS7</accession>
<keyword evidence="2" id="KW-1185">Reference proteome</keyword>
<dbReference type="Proteomes" id="UP000076603">
    <property type="component" value="Unassembled WGS sequence"/>
</dbReference>
<proteinExistence type="predicted"/>
<comment type="caution">
    <text evidence="1">The sequence shown here is derived from an EMBL/GenBank/DDBJ whole genome shotgun (WGS) entry which is preliminary data.</text>
</comment>
<sequence length="80" mass="9252">MICVISATIDKIALRSINPGQMQFWFCLFISIFNMEALLYTKWKSEDKISIKLDYNIPLMSLLLTISDRIYFIAVNIPSS</sequence>
<dbReference type="AlphaFoldDB" id="A0A162RZS7"/>
<name>A0A162RZS7_9CLOT</name>
<dbReference type="EMBL" id="LWAE01000005">
    <property type="protein sequence ID" value="KZL90600.1"/>
    <property type="molecule type" value="Genomic_DNA"/>
</dbReference>
<evidence type="ECO:0000313" key="2">
    <source>
        <dbReference type="Proteomes" id="UP000076603"/>
    </source>
</evidence>